<reference evidence="1" key="1">
    <citation type="submission" date="2014-09" db="EMBL/GenBank/DDBJ databases">
        <authorList>
            <person name="Magalhaes I.L.F."/>
            <person name="Oliveira U."/>
            <person name="Santos F.R."/>
            <person name="Vidigal T.H.D.A."/>
            <person name="Brescovit A.D."/>
            <person name="Santos A.J."/>
        </authorList>
    </citation>
    <scope>NUCLEOTIDE SEQUENCE</scope>
    <source>
        <tissue evidence="1">Shoot tissue taken approximately 20 cm above the soil surface</tissue>
    </source>
</reference>
<sequence>MGFCEIETINQVQNLQPNNVACVSFLFSATIQEVTAGIAKQRYMLSPPLWQHVKVTC</sequence>
<dbReference type="EMBL" id="GBRH01263185">
    <property type="protein sequence ID" value="JAD34710.1"/>
    <property type="molecule type" value="Transcribed_RNA"/>
</dbReference>
<reference evidence="1" key="2">
    <citation type="journal article" date="2015" name="Data Brief">
        <title>Shoot transcriptome of the giant reed, Arundo donax.</title>
        <authorList>
            <person name="Barrero R.A."/>
            <person name="Guerrero F.D."/>
            <person name="Moolhuijzen P."/>
            <person name="Goolsby J.A."/>
            <person name="Tidwell J."/>
            <person name="Bellgard S.E."/>
            <person name="Bellgard M.I."/>
        </authorList>
    </citation>
    <scope>NUCLEOTIDE SEQUENCE</scope>
    <source>
        <tissue evidence="1">Shoot tissue taken approximately 20 cm above the soil surface</tissue>
    </source>
</reference>
<evidence type="ECO:0000313" key="1">
    <source>
        <dbReference type="EMBL" id="JAD34710.1"/>
    </source>
</evidence>
<dbReference type="AlphaFoldDB" id="A0A0A8ZDA3"/>
<organism evidence="1">
    <name type="scientific">Arundo donax</name>
    <name type="common">Giant reed</name>
    <name type="synonym">Donax arundinaceus</name>
    <dbReference type="NCBI Taxonomy" id="35708"/>
    <lineage>
        <taxon>Eukaryota</taxon>
        <taxon>Viridiplantae</taxon>
        <taxon>Streptophyta</taxon>
        <taxon>Embryophyta</taxon>
        <taxon>Tracheophyta</taxon>
        <taxon>Spermatophyta</taxon>
        <taxon>Magnoliopsida</taxon>
        <taxon>Liliopsida</taxon>
        <taxon>Poales</taxon>
        <taxon>Poaceae</taxon>
        <taxon>PACMAD clade</taxon>
        <taxon>Arundinoideae</taxon>
        <taxon>Arundineae</taxon>
        <taxon>Arundo</taxon>
    </lineage>
</organism>
<accession>A0A0A8ZDA3</accession>
<protein>
    <submittedName>
        <fullName evidence="1">Uncharacterized protein</fullName>
    </submittedName>
</protein>
<proteinExistence type="predicted"/>
<name>A0A0A8ZDA3_ARUDO</name>